<dbReference type="RefSeq" id="WP_121375043.1">
    <property type="nucleotide sequence ID" value="NZ_RBLC01000001.1"/>
</dbReference>
<reference evidence="2 3" key="1">
    <citation type="submission" date="2018-10" db="EMBL/GenBank/DDBJ databases">
        <title>Genomic Encyclopedia of Archaeal and Bacterial Type Strains, Phase II (KMG-II): from individual species to whole genera.</title>
        <authorList>
            <person name="Goeker M."/>
        </authorList>
    </citation>
    <scope>NUCLEOTIDE SEQUENCE [LARGE SCALE GENOMIC DNA]</scope>
    <source>
        <strain evidence="2 3">DSM 29537</strain>
    </source>
</reference>
<protein>
    <submittedName>
        <fullName evidence="2">Uncharacterized protein DUF1801</fullName>
    </submittedName>
</protein>
<feature type="domain" description="YdhG-like" evidence="1">
    <location>
        <begin position="26"/>
        <end position="131"/>
    </location>
</feature>
<sequence length="137" mass="15734">MAKSKGTNEEQVTEYIQQLNPTLAKTITFLRQTVLAVDKEIGEHIKWNSPSFYYSGEMKPFDPKEYKRDILVLNIHRKGTILLVFPTGAKINDSSGFLEGNYTDGRKIAQIKDLEDAKSRQKDLENVLKDWLSQVEK</sequence>
<accession>A0A495MJX0</accession>
<dbReference type="Proteomes" id="UP000277579">
    <property type="component" value="Unassembled WGS sequence"/>
</dbReference>
<dbReference type="SUPFAM" id="SSF159888">
    <property type="entry name" value="YdhG-like"/>
    <property type="match status" value="1"/>
</dbReference>
<dbReference type="OrthoDB" id="9811812at2"/>
<organism evidence="2 3">
    <name type="scientific">Flavobacterium endophyticum</name>
    <dbReference type="NCBI Taxonomy" id="1540163"/>
    <lineage>
        <taxon>Bacteria</taxon>
        <taxon>Pseudomonadati</taxon>
        <taxon>Bacteroidota</taxon>
        <taxon>Flavobacteriia</taxon>
        <taxon>Flavobacteriales</taxon>
        <taxon>Flavobacteriaceae</taxon>
        <taxon>Flavobacterium</taxon>
    </lineage>
</organism>
<dbReference type="Pfam" id="PF08818">
    <property type="entry name" value="DUF1801"/>
    <property type="match status" value="1"/>
</dbReference>
<keyword evidence="3" id="KW-1185">Reference proteome</keyword>
<dbReference type="AlphaFoldDB" id="A0A495MJX0"/>
<comment type="caution">
    <text evidence="2">The sequence shown here is derived from an EMBL/GenBank/DDBJ whole genome shotgun (WGS) entry which is preliminary data.</text>
</comment>
<gene>
    <name evidence="2" type="ORF">CLV94_0698</name>
</gene>
<name>A0A495MJX0_9FLAO</name>
<evidence type="ECO:0000313" key="3">
    <source>
        <dbReference type="Proteomes" id="UP000277579"/>
    </source>
</evidence>
<evidence type="ECO:0000259" key="1">
    <source>
        <dbReference type="Pfam" id="PF08818"/>
    </source>
</evidence>
<dbReference type="EMBL" id="RBLC01000001">
    <property type="protein sequence ID" value="RKS25660.1"/>
    <property type="molecule type" value="Genomic_DNA"/>
</dbReference>
<evidence type="ECO:0000313" key="2">
    <source>
        <dbReference type="EMBL" id="RKS25660.1"/>
    </source>
</evidence>
<proteinExistence type="predicted"/>
<dbReference type="Gene3D" id="3.90.1150.200">
    <property type="match status" value="1"/>
</dbReference>
<dbReference type="InterPro" id="IPR014922">
    <property type="entry name" value="YdhG-like"/>
</dbReference>